<dbReference type="GO" id="GO:0005737">
    <property type="term" value="C:cytoplasm"/>
    <property type="evidence" value="ECO:0007669"/>
    <property type="project" value="TreeGrafter"/>
</dbReference>
<dbReference type="PANTHER" id="PTHR30502">
    <property type="entry name" value="2-KETO-3-DEOXY-L-RHAMNONATE ALDOLASE"/>
    <property type="match status" value="1"/>
</dbReference>
<reference evidence="5" key="2">
    <citation type="submission" date="2020-09" db="EMBL/GenBank/DDBJ databases">
        <authorList>
            <person name="Sun Q."/>
            <person name="Zhou Y."/>
        </authorList>
    </citation>
    <scope>NUCLEOTIDE SEQUENCE</scope>
    <source>
        <strain evidence="5">CGMCC 1.15725</strain>
    </source>
</reference>
<protein>
    <submittedName>
        <fullName evidence="5">4-hydroxy-2-oxovalerate aldolase</fullName>
    </submittedName>
</protein>
<evidence type="ECO:0000313" key="6">
    <source>
        <dbReference type="Proteomes" id="UP000646365"/>
    </source>
</evidence>
<keyword evidence="3" id="KW-0456">Lyase</keyword>
<dbReference type="EMBL" id="BMJQ01000017">
    <property type="protein sequence ID" value="GGF40732.1"/>
    <property type="molecule type" value="Genomic_DNA"/>
</dbReference>
<dbReference type="GO" id="GO:0046872">
    <property type="term" value="F:metal ion binding"/>
    <property type="evidence" value="ECO:0007669"/>
    <property type="project" value="UniProtKB-KW"/>
</dbReference>
<dbReference type="Pfam" id="PF03328">
    <property type="entry name" value="HpcH_HpaI"/>
    <property type="match status" value="1"/>
</dbReference>
<dbReference type="PANTHER" id="PTHR30502:SF0">
    <property type="entry name" value="PHOSPHOENOLPYRUVATE CARBOXYLASE FAMILY PROTEIN"/>
    <property type="match status" value="1"/>
</dbReference>
<name>A0A8J2YZJ2_9PROT</name>
<evidence type="ECO:0000259" key="4">
    <source>
        <dbReference type="Pfam" id="PF03328"/>
    </source>
</evidence>
<feature type="domain" description="HpcH/HpaI aldolase/citrate lyase" evidence="4">
    <location>
        <begin position="25"/>
        <end position="251"/>
    </location>
</feature>
<keyword evidence="6" id="KW-1185">Reference proteome</keyword>
<accession>A0A8J2YZJ2</accession>
<dbReference type="AlphaFoldDB" id="A0A8J2YZJ2"/>
<keyword evidence="2" id="KW-0479">Metal-binding</keyword>
<sequence length="262" mass="27419">MNPEETSMWRPNGVKARLKAGEAVYGLFHGFASPLVAELLGLVGYDFVLIDGEHGPGDVMTHLAQVQAVQATPAMAMLRVAVNEPTQFKRALDIGVEGVMVPNVTSALEAAAAVESCRYPNGGKRGFAAPILRAANFGLVTAEYIARAADELLIAVQIETLAGASRAAEIAAVDGVDVVFIGPNDLSGDLGVLGQFDHPDYVKAVAAIEAGVKSAGKVLGCLPYPGADPVELHRRGHRFICSGADVALLRDAALAQLRSLPR</sequence>
<dbReference type="Proteomes" id="UP000646365">
    <property type="component" value="Unassembled WGS sequence"/>
</dbReference>
<evidence type="ECO:0000313" key="5">
    <source>
        <dbReference type="EMBL" id="GGF40732.1"/>
    </source>
</evidence>
<evidence type="ECO:0000256" key="2">
    <source>
        <dbReference type="ARBA" id="ARBA00022723"/>
    </source>
</evidence>
<comment type="caution">
    <text evidence="5">The sequence shown here is derived from an EMBL/GenBank/DDBJ whole genome shotgun (WGS) entry which is preliminary data.</text>
</comment>
<gene>
    <name evidence="5" type="primary">garL</name>
    <name evidence="5" type="ORF">GCM10011611_53970</name>
</gene>
<dbReference type="InterPro" id="IPR050251">
    <property type="entry name" value="HpcH-HpaI_aldolase"/>
</dbReference>
<organism evidence="5 6">
    <name type="scientific">Aliidongia dinghuensis</name>
    <dbReference type="NCBI Taxonomy" id="1867774"/>
    <lineage>
        <taxon>Bacteria</taxon>
        <taxon>Pseudomonadati</taxon>
        <taxon>Pseudomonadota</taxon>
        <taxon>Alphaproteobacteria</taxon>
        <taxon>Rhodospirillales</taxon>
        <taxon>Dongiaceae</taxon>
        <taxon>Aliidongia</taxon>
    </lineage>
</organism>
<dbReference type="InterPro" id="IPR040442">
    <property type="entry name" value="Pyrv_kinase-like_dom_sf"/>
</dbReference>
<dbReference type="SUPFAM" id="SSF51621">
    <property type="entry name" value="Phosphoenolpyruvate/pyruvate domain"/>
    <property type="match status" value="1"/>
</dbReference>
<dbReference type="InterPro" id="IPR005000">
    <property type="entry name" value="Aldolase/citrate-lyase_domain"/>
</dbReference>
<evidence type="ECO:0000256" key="1">
    <source>
        <dbReference type="ARBA" id="ARBA00005568"/>
    </source>
</evidence>
<reference evidence="5" key="1">
    <citation type="journal article" date="2014" name="Int. J. Syst. Evol. Microbiol.">
        <title>Complete genome sequence of Corynebacterium casei LMG S-19264T (=DSM 44701T), isolated from a smear-ripened cheese.</title>
        <authorList>
            <consortium name="US DOE Joint Genome Institute (JGI-PGF)"/>
            <person name="Walter F."/>
            <person name="Albersmeier A."/>
            <person name="Kalinowski J."/>
            <person name="Ruckert C."/>
        </authorList>
    </citation>
    <scope>NUCLEOTIDE SEQUENCE</scope>
    <source>
        <strain evidence="5">CGMCC 1.15725</strain>
    </source>
</reference>
<dbReference type="GO" id="GO:0016832">
    <property type="term" value="F:aldehyde-lyase activity"/>
    <property type="evidence" value="ECO:0007669"/>
    <property type="project" value="TreeGrafter"/>
</dbReference>
<evidence type="ECO:0000256" key="3">
    <source>
        <dbReference type="ARBA" id="ARBA00023239"/>
    </source>
</evidence>
<proteinExistence type="inferred from homology"/>
<dbReference type="Gene3D" id="3.20.20.60">
    <property type="entry name" value="Phosphoenolpyruvate-binding domains"/>
    <property type="match status" value="1"/>
</dbReference>
<dbReference type="InterPro" id="IPR015813">
    <property type="entry name" value="Pyrv/PenolPyrv_kinase-like_dom"/>
</dbReference>
<comment type="similarity">
    <text evidence="1">Belongs to the HpcH/HpaI aldolase family.</text>
</comment>